<comment type="caution">
    <text evidence="1">The sequence shown here is derived from an EMBL/GenBank/DDBJ whole genome shotgun (WGS) entry which is preliminary data.</text>
</comment>
<organism evidence="1 2">
    <name type="scientific">Sphingobium fuliginis (strain ATCC 27551)</name>
    <dbReference type="NCBI Taxonomy" id="336203"/>
    <lineage>
        <taxon>Bacteria</taxon>
        <taxon>Pseudomonadati</taxon>
        <taxon>Pseudomonadota</taxon>
        <taxon>Alphaproteobacteria</taxon>
        <taxon>Sphingomonadales</taxon>
        <taxon>Sphingomonadaceae</taxon>
        <taxon>Sphingobium</taxon>
    </lineage>
</organism>
<reference evidence="1 2" key="1">
    <citation type="journal article" date="2013" name="Biodegradation">
        <title>Occurrence of 4-tert-butylphenol (4-t-BP) biodegradation in an aquatic sample caused by the presence of Spirodela polyrrhiza and isolation of a 4-t-BP-utilizing bacterium.</title>
        <authorList>
            <person name="Ogata Y."/>
            <person name="Toyama T."/>
            <person name="Yu N."/>
            <person name="Wang X."/>
            <person name="Sei K."/>
            <person name="Ike M."/>
        </authorList>
    </citation>
    <scope>NUCLEOTIDE SEQUENCE [LARGE SCALE GENOMIC DNA]</scope>
    <source>
        <strain evidence="1 2">OMI</strain>
    </source>
</reference>
<evidence type="ECO:0000313" key="1">
    <source>
        <dbReference type="EMBL" id="GAY21991.1"/>
    </source>
</evidence>
<gene>
    <name evidence="1" type="ORF">SFOMI_2544</name>
</gene>
<protein>
    <submittedName>
        <fullName evidence="1">Uncharacterized protein</fullName>
    </submittedName>
</protein>
<dbReference type="EMBL" id="BEWI01000032">
    <property type="protein sequence ID" value="GAY21991.1"/>
    <property type="molecule type" value="Genomic_DNA"/>
</dbReference>
<sequence>MRQNGSGQEGEAQEYVDISSLPTQHWAILVKSPRDAEMAPRPHQ</sequence>
<accession>A0A292ZGE4</accession>
<proteinExistence type="predicted"/>
<dbReference type="AlphaFoldDB" id="A0A292ZGE4"/>
<dbReference type="Proteomes" id="UP000221538">
    <property type="component" value="Unassembled WGS sequence"/>
</dbReference>
<reference evidence="1 2" key="2">
    <citation type="journal article" date="2013" name="Environ. Sci. Technol.">
        <title>The 4-tert-butylphenol-utilizing bacterium Sphingobium fuliginis OMI can degrade bisphenols via phenolic ring hydroxylation and meta-cleavage pathway.</title>
        <authorList>
            <person name="Ogata Y."/>
            <person name="Goda S."/>
            <person name="Toyama T."/>
            <person name="Sei K."/>
            <person name="Ike M."/>
        </authorList>
    </citation>
    <scope>NUCLEOTIDE SEQUENCE [LARGE SCALE GENOMIC DNA]</scope>
    <source>
        <strain evidence="1 2">OMI</strain>
    </source>
</reference>
<name>A0A292ZGE4_SPHSA</name>
<evidence type="ECO:0000313" key="2">
    <source>
        <dbReference type="Proteomes" id="UP000221538"/>
    </source>
</evidence>